<reference evidence="3 4" key="1">
    <citation type="submission" date="2024-07" db="EMBL/GenBank/DDBJ databases">
        <title>Novosphingobium kalidii RD2P27.</title>
        <authorList>
            <person name="Sun J.-Q."/>
        </authorList>
    </citation>
    <scope>NUCLEOTIDE SEQUENCE [LARGE SCALE GENOMIC DNA]</scope>
    <source>
        <strain evidence="3 4">RD2P27</strain>
    </source>
</reference>
<dbReference type="PANTHER" id="PTHR30461:SF23">
    <property type="entry name" value="DNA RECOMBINASE-RELATED"/>
    <property type="match status" value="1"/>
</dbReference>
<dbReference type="Gene3D" id="3.40.50.1390">
    <property type="entry name" value="Resolvase, N-terminal catalytic domain"/>
    <property type="match status" value="1"/>
</dbReference>
<dbReference type="Pfam" id="PF00239">
    <property type="entry name" value="Resolvase"/>
    <property type="match status" value="1"/>
</dbReference>
<dbReference type="PANTHER" id="PTHR30461">
    <property type="entry name" value="DNA-INVERTASE FROM LAMBDOID PROPHAGE"/>
    <property type="match status" value="1"/>
</dbReference>
<dbReference type="InterPro" id="IPR036162">
    <property type="entry name" value="Resolvase-like_N_sf"/>
</dbReference>
<dbReference type="SMART" id="SM00857">
    <property type="entry name" value="Resolvase"/>
    <property type="match status" value="1"/>
</dbReference>
<keyword evidence="4" id="KW-1185">Reference proteome</keyword>
<evidence type="ECO:0000259" key="2">
    <source>
        <dbReference type="PROSITE" id="PS51737"/>
    </source>
</evidence>
<dbReference type="RefSeq" id="WP_353984933.1">
    <property type="nucleotide sequence ID" value="NZ_JBEWLY010000021.1"/>
</dbReference>
<evidence type="ECO:0000313" key="4">
    <source>
        <dbReference type="Proteomes" id="UP001548713"/>
    </source>
</evidence>
<proteinExistence type="predicted"/>
<gene>
    <name evidence="3" type="ORF">ABVV53_13440</name>
</gene>
<evidence type="ECO:0000313" key="3">
    <source>
        <dbReference type="EMBL" id="MET1756443.1"/>
    </source>
</evidence>
<organism evidence="3 4">
    <name type="scientific">Novosphingobium kalidii</name>
    <dbReference type="NCBI Taxonomy" id="3230299"/>
    <lineage>
        <taxon>Bacteria</taxon>
        <taxon>Pseudomonadati</taxon>
        <taxon>Pseudomonadota</taxon>
        <taxon>Alphaproteobacteria</taxon>
        <taxon>Sphingomonadales</taxon>
        <taxon>Sphingomonadaceae</taxon>
        <taxon>Novosphingobium</taxon>
    </lineage>
</organism>
<comment type="caution">
    <text evidence="3">The sequence shown here is derived from an EMBL/GenBank/DDBJ whole genome shotgun (WGS) entry which is preliminary data.</text>
</comment>
<sequence length="258" mass="28492">MVLINLSGMLNEGRHDGGFSDGNMERPGIEAPMNEVDAGRVDVIVVYKVDRLTRSLAAFAKIVERLDARQASFVSITQAFNTTTSMGRLTLNVLLSLAQFEREVTGERIRNKIAASKKKGLWMGGPVLLGYKVIDRKLIVVPEEAERMRMIMLRYLDAGSAPALLQQLNVEGIGTKVQVRSSGPHGGGIPFKRGSLFYLLKNPVYRRMLVHKDNLYLGEHQPIVGQQLWDAVQAKLAEGTVATRDQRSAKSTTTGDSR</sequence>
<protein>
    <submittedName>
        <fullName evidence="3">Recombinase family protein</fullName>
    </submittedName>
</protein>
<accession>A0ABV2D3I9</accession>
<dbReference type="SUPFAM" id="SSF53041">
    <property type="entry name" value="Resolvase-like"/>
    <property type="match status" value="1"/>
</dbReference>
<dbReference type="PROSITE" id="PS51737">
    <property type="entry name" value="RECOMBINASE_DNA_BIND"/>
    <property type="match status" value="1"/>
</dbReference>
<dbReference type="InterPro" id="IPR006119">
    <property type="entry name" value="Resolv_N"/>
</dbReference>
<dbReference type="InterPro" id="IPR038109">
    <property type="entry name" value="DNA_bind_recomb_sf"/>
</dbReference>
<feature type="domain" description="Resolvase/invertase-type recombinase catalytic" evidence="1">
    <location>
        <begin position="1"/>
        <end position="120"/>
    </location>
</feature>
<dbReference type="InterPro" id="IPR050639">
    <property type="entry name" value="SSR_resolvase"/>
</dbReference>
<dbReference type="InterPro" id="IPR011109">
    <property type="entry name" value="DNA_bind_recombinase_dom"/>
</dbReference>
<dbReference type="PROSITE" id="PS51736">
    <property type="entry name" value="RECOMBINASES_3"/>
    <property type="match status" value="1"/>
</dbReference>
<dbReference type="EMBL" id="JBEWLY010000021">
    <property type="protein sequence ID" value="MET1756443.1"/>
    <property type="molecule type" value="Genomic_DNA"/>
</dbReference>
<dbReference type="Pfam" id="PF07508">
    <property type="entry name" value="Recombinase"/>
    <property type="match status" value="1"/>
</dbReference>
<dbReference type="Proteomes" id="UP001548713">
    <property type="component" value="Unassembled WGS sequence"/>
</dbReference>
<dbReference type="Gene3D" id="3.90.1750.20">
    <property type="entry name" value="Putative Large Serine Recombinase, Chain B, Domain 2"/>
    <property type="match status" value="1"/>
</dbReference>
<dbReference type="CDD" id="cd03768">
    <property type="entry name" value="SR_ResInv"/>
    <property type="match status" value="1"/>
</dbReference>
<evidence type="ECO:0000259" key="1">
    <source>
        <dbReference type="PROSITE" id="PS51736"/>
    </source>
</evidence>
<feature type="domain" description="Recombinase" evidence="2">
    <location>
        <begin position="128"/>
        <end position="242"/>
    </location>
</feature>
<name>A0ABV2D3I9_9SPHN</name>